<evidence type="ECO:0000313" key="2">
    <source>
        <dbReference type="EMBL" id="KAJ0394860.1"/>
    </source>
</evidence>
<dbReference type="InterPro" id="IPR016024">
    <property type="entry name" value="ARM-type_fold"/>
</dbReference>
<reference evidence="2" key="1">
    <citation type="submission" date="2021-12" db="EMBL/GenBank/DDBJ databases">
        <title>Prjna785345.</title>
        <authorList>
            <person name="Rujirawat T."/>
            <person name="Krajaejun T."/>
        </authorList>
    </citation>
    <scope>NUCLEOTIDE SEQUENCE</scope>
    <source>
        <strain evidence="2">Pi057C3</strain>
    </source>
</reference>
<evidence type="ECO:0008006" key="4">
    <source>
        <dbReference type="Google" id="ProtNLM"/>
    </source>
</evidence>
<evidence type="ECO:0000313" key="3">
    <source>
        <dbReference type="Proteomes" id="UP001209570"/>
    </source>
</evidence>
<gene>
    <name evidence="2" type="ORF">P43SY_002501</name>
</gene>
<proteinExistence type="predicted"/>
<sequence length="1096" mass="121876">MTMDVAKALRCFCEDEMDAAPLAAVLEVRRQQLRRRTATKAKARQLQPADGDDAADSEQIVDEQIHALPRSALLKFCDVAAAWLAETLDASAALSADELAVVDSIATFCAILVTDSERVSADPARVFAIAETLHDHLLSIKGDGDVPATQDAVAQLCEACWQTSYLDGAGQTLVTQLLPYLIVRSYESQQTDTFNSKRHPIRRLYAIKDALLLLDFDDDSSSLLRDILLRCFLQPNFFRSPDAVPFLAFLFHLHVPFISSINATIRNQIPNQRKSIVKKFGAIYFKAWVGSQGETRARIEEDCIQRFVHDAVHASSLSLFSSVRNVLQIFFENKRHAGVDEMLYRISSPILWRGVKAANDSVRRQAAILLFDNFPLRDPQFNHEAMDRALQKQFDAFEELLEDSHPAVRIAAISGVAKVLSVYWELLPAETIRCFISKLVVDLVNDASSSAVRAAVFEGVQFILDNHNAHAILKPLLPMLAPLIHDRNERVRAEFAALLVRIKSIRNLHFYDIVPVNDLLDRLVVDRECPLVRKQLVLLFLNSYFPQSVGGSSQVARCLSLVKKHPEAAMVFYGHVADHASVGSVCKLAALLCRCSLNFVSKRLKKEEDVDDDEDDDDDDDEEESFSVVGRIVILEIMVSLLKSVHVKVLNDDRYAECKTFLAQQLSAEALKALIVAYSTDHPFDAEALRAIWKIAGYLGDIVQEPLLEPLVAQLMATNEASSKPLVDAMVECLAKWHQLPSLVSKVEDVLLQWRLDDFVLPTAGSKSTKNKGAAASYRLHPIVALSAIEYVAQISTVPCPKHLLDRLLDTVQRCATPLMELSTRDLVALVGADGENVFGVLRLLEVYAKLLVVVEAAHTTSQTALLFESSTLKLKTLDAATRAALRSLQPSGFFSPPEALAQLLQWVTRVLMDLHVDKEASYPSGANKKGTKKRSRRGENASNSSDGGESNWVARWRNLFSLTAMLATECAAFSLEHKDSHEVVAPFLDAMVTALADAATRHADADRVNRAVVLQASHLLFLLEKKAPNEKRWTEALKTGLRAVHSRHATGVEDLLAPLSTSLDLDDKESEEQEVDEREREDDRDAEQHEEDENE</sequence>
<feature type="region of interest" description="Disordered" evidence="1">
    <location>
        <begin position="1059"/>
        <end position="1096"/>
    </location>
</feature>
<organism evidence="2 3">
    <name type="scientific">Pythium insidiosum</name>
    <name type="common">Pythiosis disease agent</name>
    <dbReference type="NCBI Taxonomy" id="114742"/>
    <lineage>
        <taxon>Eukaryota</taxon>
        <taxon>Sar</taxon>
        <taxon>Stramenopiles</taxon>
        <taxon>Oomycota</taxon>
        <taxon>Peronosporomycetes</taxon>
        <taxon>Pythiales</taxon>
        <taxon>Pythiaceae</taxon>
        <taxon>Pythium</taxon>
    </lineage>
</organism>
<evidence type="ECO:0000256" key="1">
    <source>
        <dbReference type="SAM" id="MobiDB-lite"/>
    </source>
</evidence>
<feature type="compositionally biased region" description="Acidic residues" evidence="1">
    <location>
        <begin position="1065"/>
        <end position="1077"/>
    </location>
</feature>
<protein>
    <recommendedName>
        <fullName evidence="4">Condensin-2 complex subunit G2</fullName>
    </recommendedName>
</protein>
<dbReference type="GO" id="GO:0005634">
    <property type="term" value="C:nucleus"/>
    <property type="evidence" value="ECO:0007669"/>
    <property type="project" value="InterPro"/>
</dbReference>
<dbReference type="EMBL" id="JAKCXM010000379">
    <property type="protein sequence ID" value="KAJ0394860.1"/>
    <property type="molecule type" value="Genomic_DNA"/>
</dbReference>
<keyword evidence="3" id="KW-1185">Reference proteome</keyword>
<dbReference type="Gene3D" id="1.25.10.10">
    <property type="entry name" value="Leucine-rich Repeat Variant"/>
    <property type="match status" value="1"/>
</dbReference>
<dbReference type="SUPFAM" id="SSF48371">
    <property type="entry name" value="ARM repeat"/>
    <property type="match status" value="1"/>
</dbReference>
<dbReference type="PANTHER" id="PTHR16199:SF4">
    <property type="entry name" value="CONDENSIN-2 COMPLEX SUBUNIT G2"/>
    <property type="match status" value="1"/>
</dbReference>
<feature type="region of interest" description="Disordered" evidence="1">
    <location>
        <begin position="923"/>
        <end position="950"/>
    </location>
</feature>
<name>A0AAD5Q3E9_PYTIN</name>
<dbReference type="GO" id="GO:0000796">
    <property type="term" value="C:condensin complex"/>
    <property type="evidence" value="ECO:0007669"/>
    <property type="project" value="TreeGrafter"/>
</dbReference>
<comment type="caution">
    <text evidence="2">The sequence shown here is derived from an EMBL/GenBank/DDBJ whole genome shotgun (WGS) entry which is preliminary data.</text>
</comment>
<dbReference type="Proteomes" id="UP001209570">
    <property type="component" value="Unassembled WGS sequence"/>
</dbReference>
<dbReference type="Pfam" id="PF12422">
    <property type="entry name" value="Condensin2nSMC"/>
    <property type="match status" value="1"/>
</dbReference>
<dbReference type="InterPro" id="IPR011989">
    <property type="entry name" value="ARM-like"/>
</dbReference>
<dbReference type="GO" id="GO:0000070">
    <property type="term" value="P:mitotic sister chromatid segregation"/>
    <property type="evidence" value="ECO:0007669"/>
    <property type="project" value="TreeGrafter"/>
</dbReference>
<accession>A0AAD5Q3E9</accession>
<dbReference type="PANTHER" id="PTHR16199">
    <property type="entry name" value="CONDENSIN-2 COMPLEX SUBUNIT G2"/>
    <property type="match status" value="1"/>
</dbReference>
<dbReference type="AlphaFoldDB" id="A0AAD5Q3E9"/>
<feature type="compositionally biased region" description="Basic and acidic residues" evidence="1">
    <location>
        <begin position="1078"/>
        <end position="1088"/>
    </location>
</feature>
<dbReference type="InterPro" id="IPR024741">
    <property type="entry name" value="Condensin2_G2"/>
</dbReference>